<feature type="compositionally biased region" description="Basic and acidic residues" evidence="8">
    <location>
        <begin position="12"/>
        <end position="32"/>
    </location>
</feature>
<dbReference type="Pfam" id="PF02321">
    <property type="entry name" value="OEP"/>
    <property type="match status" value="1"/>
</dbReference>
<name>A0A538SW28_UNCEI</name>
<dbReference type="GO" id="GO:0015562">
    <property type="term" value="F:efflux transmembrane transporter activity"/>
    <property type="evidence" value="ECO:0007669"/>
    <property type="project" value="InterPro"/>
</dbReference>
<dbReference type="GO" id="GO:1990281">
    <property type="term" value="C:efflux pump complex"/>
    <property type="evidence" value="ECO:0007669"/>
    <property type="project" value="TreeGrafter"/>
</dbReference>
<dbReference type="AlphaFoldDB" id="A0A538SW28"/>
<keyword evidence="5" id="KW-0812">Transmembrane</keyword>
<sequence length="347" mass="36941">MAVPDARAGSGRRPDHRELRYGSHDHEDDRHHAAPAAVWGERARPSLGARGRSGRGRGVGDVALRDVRRSVGSLRRRLLLGRARAARGFASRGGGSARRARVDLAAFGAEVAEARALLATLRGADPGGAADSLAAPPLAEVSASPDPWLAAVAASHPRLRELEAQVGRYRDEASAARRRTWPDLELRGSYGWRETLAGGIPQEDLFSATVGFTVPVFAAQRERSEGAEMDALARAGVSERRAAELELRRQVVAAHAAAAAAGRAVHLLADTVVVTERGAVEAAWSAYRTGATDLWRVFEATHSVYGEEVALVRARRDLARAEGRLLSLTGRGDLLGVALPVVKEGGR</sequence>
<feature type="region of interest" description="Disordered" evidence="8">
    <location>
        <begin position="1"/>
        <end position="59"/>
    </location>
</feature>
<dbReference type="Gene3D" id="1.20.1600.10">
    <property type="entry name" value="Outer membrane efflux proteins (OEP)"/>
    <property type="match status" value="1"/>
</dbReference>
<gene>
    <name evidence="9" type="ORF">E6K72_06160</name>
</gene>
<evidence type="ECO:0000256" key="8">
    <source>
        <dbReference type="SAM" id="MobiDB-lite"/>
    </source>
</evidence>
<dbReference type="PANTHER" id="PTHR30026:SF20">
    <property type="entry name" value="OUTER MEMBRANE PROTEIN TOLC"/>
    <property type="match status" value="1"/>
</dbReference>
<evidence type="ECO:0000256" key="6">
    <source>
        <dbReference type="ARBA" id="ARBA00023136"/>
    </source>
</evidence>
<keyword evidence="6" id="KW-0472">Membrane</keyword>
<protein>
    <submittedName>
        <fullName evidence="9">TolC family protein</fullName>
    </submittedName>
</protein>
<dbReference type="InterPro" id="IPR003423">
    <property type="entry name" value="OMP_efflux"/>
</dbReference>
<comment type="caution">
    <text evidence="9">The sequence shown here is derived from an EMBL/GenBank/DDBJ whole genome shotgun (WGS) entry which is preliminary data.</text>
</comment>
<dbReference type="SUPFAM" id="SSF56954">
    <property type="entry name" value="Outer membrane efflux proteins (OEP)"/>
    <property type="match status" value="1"/>
</dbReference>
<reference evidence="9 10" key="1">
    <citation type="journal article" date="2019" name="Nat. Microbiol.">
        <title>Mediterranean grassland soil C-N compound turnover is dependent on rainfall and depth, and is mediated by genomically divergent microorganisms.</title>
        <authorList>
            <person name="Diamond S."/>
            <person name="Andeer P.F."/>
            <person name="Li Z."/>
            <person name="Crits-Christoph A."/>
            <person name="Burstein D."/>
            <person name="Anantharaman K."/>
            <person name="Lane K.R."/>
            <person name="Thomas B.C."/>
            <person name="Pan C."/>
            <person name="Northen T.R."/>
            <person name="Banfield J.F."/>
        </authorList>
    </citation>
    <scope>NUCLEOTIDE SEQUENCE [LARGE SCALE GENOMIC DNA]</scope>
    <source>
        <strain evidence="9">WS_2</strain>
    </source>
</reference>
<accession>A0A538SW28</accession>
<evidence type="ECO:0000313" key="10">
    <source>
        <dbReference type="Proteomes" id="UP000317716"/>
    </source>
</evidence>
<evidence type="ECO:0000256" key="1">
    <source>
        <dbReference type="ARBA" id="ARBA00004442"/>
    </source>
</evidence>
<evidence type="ECO:0000256" key="3">
    <source>
        <dbReference type="ARBA" id="ARBA00022448"/>
    </source>
</evidence>
<keyword evidence="3" id="KW-0813">Transport</keyword>
<organism evidence="9 10">
    <name type="scientific">Eiseniibacteriota bacterium</name>
    <dbReference type="NCBI Taxonomy" id="2212470"/>
    <lineage>
        <taxon>Bacteria</taxon>
        <taxon>Candidatus Eiseniibacteriota</taxon>
    </lineage>
</organism>
<keyword evidence="4" id="KW-1134">Transmembrane beta strand</keyword>
<proteinExistence type="inferred from homology"/>
<dbReference type="GO" id="GO:0009279">
    <property type="term" value="C:cell outer membrane"/>
    <property type="evidence" value="ECO:0007669"/>
    <property type="project" value="UniProtKB-SubCell"/>
</dbReference>
<dbReference type="PANTHER" id="PTHR30026">
    <property type="entry name" value="OUTER MEMBRANE PROTEIN TOLC"/>
    <property type="match status" value="1"/>
</dbReference>
<dbReference type="InterPro" id="IPR051906">
    <property type="entry name" value="TolC-like"/>
</dbReference>
<evidence type="ECO:0000256" key="5">
    <source>
        <dbReference type="ARBA" id="ARBA00022692"/>
    </source>
</evidence>
<comment type="similarity">
    <text evidence="2">Belongs to the outer membrane factor (OMF) (TC 1.B.17) family.</text>
</comment>
<comment type="subcellular location">
    <subcellularLocation>
        <location evidence="1">Cell outer membrane</location>
    </subcellularLocation>
</comment>
<keyword evidence="7" id="KW-0998">Cell outer membrane</keyword>
<evidence type="ECO:0000313" key="9">
    <source>
        <dbReference type="EMBL" id="TMQ55599.1"/>
    </source>
</evidence>
<evidence type="ECO:0000256" key="4">
    <source>
        <dbReference type="ARBA" id="ARBA00022452"/>
    </source>
</evidence>
<dbReference type="EMBL" id="VBOS01000206">
    <property type="protein sequence ID" value="TMQ55599.1"/>
    <property type="molecule type" value="Genomic_DNA"/>
</dbReference>
<dbReference type="Proteomes" id="UP000317716">
    <property type="component" value="Unassembled WGS sequence"/>
</dbReference>
<evidence type="ECO:0000256" key="7">
    <source>
        <dbReference type="ARBA" id="ARBA00023237"/>
    </source>
</evidence>
<evidence type="ECO:0000256" key="2">
    <source>
        <dbReference type="ARBA" id="ARBA00007613"/>
    </source>
</evidence>
<dbReference type="GO" id="GO:0015288">
    <property type="term" value="F:porin activity"/>
    <property type="evidence" value="ECO:0007669"/>
    <property type="project" value="TreeGrafter"/>
</dbReference>